<organism evidence="1 2">
    <name type="scientific">Exophiala spinifera</name>
    <dbReference type="NCBI Taxonomy" id="91928"/>
    <lineage>
        <taxon>Eukaryota</taxon>
        <taxon>Fungi</taxon>
        <taxon>Dikarya</taxon>
        <taxon>Ascomycota</taxon>
        <taxon>Pezizomycotina</taxon>
        <taxon>Eurotiomycetes</taxon>
        <taxon>Chaetothyriomycetidae</taxon>
        <taxon>Chaetothyriales</taxon>
        <taxon>Herpotrichiellaceae</taxon>
        <taxon>Exophiala</taxon>
    </lineage>
</organism>
<gene>
    <name evidence="1" type="ORF">PV08_09102</name>
</gene>
<keyword evidence="2" id="KW-1185">Reference proteome</keyword>
<evidence type="ECO:0000313" key="1">
    <source>
        <dbReference type="EMBL" id="KIW11829.1"/>
    </source>
</evidence>
<dbReference type="VEuPathDB" id="FungiDB:PV08_09102"/>
<dbReference type="PANTHER" id="PTHR37540">
    <property type="entry name" value="TRANSCRIPTION FACTOR (ACR-2), PUTATIVE-RELATED-RELATED"/>
    <property type="match status" value="1"/>
</dbReference>
<dbReference type="AlphaFoldDB" id="A0A0D2BKN3"/>
<dbReference type="Proteomes" id="UP000053328">
    <property type="component" value="Unassembled WGS sequence"/>
</dbReference>
<evidence type="ECO:0000313" key="2">
    <source>
        <dbReference type="Proteomes" id="UP000053328"/>
    </source>
</evidence>
<dbReference type="OrthoDB" id="4158087at2759"/>
<dbReference type="STRING" id="91928.A0A0D2BKN3"/>
<proteinExistence type="predicted"/>
<dbReference type="RefSeq" id="XP_016232045.1">
    <property type="nucleotide sequence ID" value="XM_016383422.1"/>
</dbReference>
<dbReference type="GeneID" id="27336185"/>
<sequence>MSLERLKAIVTQSDATASLLGQGLVNLDVGHDFDQQMLQIFREAMLVWICFEQIGIQRFTTDEKRSISMMRLNIDHRLLSYPFDYVQSQRPVQEACRLAFILFSNAHYNVIQPTSEIARCLVQDLQAALKATDLLSLWGNASLTLIWTLFLGAHLSFGQQERPWFVAMLSRAARKCDLNRWEDVRRCLVLYYYSPRVFEASFHAIWSEVEILTTLLNPVV</sequence>
<evidence type="ECO:0008006" key="3">
    <source>
        <dbReference type="Google" id="ProtNLM"/>
    </source>
</evidence>
<name>A0A0D2BKN3_9EURO</name>
<dbReference type="HOGENOM" id="CLU_1256023_0_0_1"/>
<protein>
    <recommendedName>
        <fullName evidence="3">Transcription factor domain-containing protein</fullName>
    </recommendedName>
</protein>
<dbReference type="EMBL" id="KN847498">
    <property type="protein sequence ID" value="KIW11829.1"/>
    <property type="molecule type" value="Genomic_DNA"/>
</dbReference>
<dbReference type="PANTHER" id="PTHR37540:SF5">
    <property type="entry name" value="TRANSCRIPTION FACTOR DOMAIN-CONTAINING PROTEIN"/>
    <property type="match status" value="1"/>
</dbReference>
<accession>A0A0D2BKN3</accession>
<reference evidence="1 2" key="1">
    <citation type="submission" date="2015-01" db="EMBL/GenBank/DDBJ databases">
        <title>The Genome Sequence of Exophiala spinifera CBS89968.</title>
        <authorList>
            <consortium name="The Broad Institute Genomics Platform"/>
            <person name="Cuomo C."/>
            <person name="de Hoog S."/>
            <person name="Gorbushina A."/>
            <person name="Stielow B."/>
            <person name="Teixiera M."/>
            <person name="Abouelleil A."/>
            <person name="Chapman S.B."/>
            <person name="Priest M."/>
            <person name="Young S.K."/>
            <person name="Wortman J."/>
            <person name="Nusbaum C."/>
            <person name="Birren B."/>
        </authorList>
    </citation>
    <scope>NUCLEOTIDE SEQUENCE [LARGE SCALE GENOMIC DNA]</scope>
    <source>
        <strain evidence="1 2">CBS 89968</strain>
    </source>
</reference>